<feature type="transmembrane region" description="Helical" evidence="5">
    <location>
        <begin position="28"/>
        <end position="46"/>
    </location>
</feature>
<evidence type="ECO:0000256" key="4">
    <source>
        <dbReference type="ARBA" id="ARBA00023136"/>
    </source>
</evidence>
<feature type="transmembrane region" description="Helical" evidence="5">
    <location>
        <begin position="66"/>
        <end position="84"/>
    </location>
</feature>
<accession>A0A7V1PW56</accession>
<evidence type="ECO:0000256" key="3">
    <source>
        <dbReference type="ARBA" id="ARBA00022989"/>
    </source>
</evidence>
<dbReference type="Pfam" id="PF02674">
    <property type="entry name" value="Colicin_V"/>
    <property type="match status" value="1"/>
</dbReference>
<keyword evidence="2 5" id="KW-0812">Transmembrane</keyword>
<keyword evidence="4 5" id="KW-0472">Membrane</keyword>
<organism evidence="6">
    <name type="scientific">Caldithrix abyssi</name>
    <dbReference type="NCBI Taxonomy" id="187145"/>
    <lineage>
        <taxon>Bacteria</taxon>
        <taxon>Pseudomonadati</taxon>
        <taxon>Calditrichota</taxon>
        <taxon>Calditrichia</taxon>
        <taxon>Calditrichales</taxon>
        <taxon>Calditrichaceae</taxon>
        <taxon>Caldithrix</taxon>
    </lineage>
</organism>
<evidence type="ECO:0000256" key="2">
    <source>
        <dbReference type="ARBA" id="ARBA00022692"/>
    </source>
</evidence>
<dbReference type="EMBL" id="DRLD01000380">
    <property type="protein sequence ID" value="HED11716.1"/>
    <property type="molecule type" value="Genomic_DNA"/>
</dbReference>
<evidence type="ECO:0000313" key="6">
    <source>
        <dbReference type="EMBL" id="HED11716.1"/>
    </source>
</evidence>
<name>A0A7V1PW56_CALAY</name>
<feature type="transmembrane region" description="Helical" evidence="5">
    <location>
        <begin position="105"/>
        <end position="123"/>
    </location>
</feature>
<comment type="subcellular location">
    <subcellularLocation>
        <location evidence="1">Membrane</location>
        <topology evidence="1">Multi-pass membrane protein</topology>
    </subcellularLocation>
</comment>
<evidence type="ECO:0000256" key="5">
    <source>
        <dbReference type="SAM" id="Phobius"/>
    </source>
</evidence>
<dbReference type="InterPro" id="IPR003825">
    <property type="entry name" value="Colicin-V_CvpA"/>
</dbReference>
<dbReference type="GO" id="GO:0016020">
    <property type="term" value="C:membrane"/>
    <property type="evidence" value="ECO:0007669"/>
    <property type="project" value="UniProtKB-SubCell"/>
</dbReference>
<sequence length="189" mass="20601">MGYFDIAVLTIVSFFTIRGLFRGLISELMVLVALVFGYAAAMLFHVPLQQKLISLFPALPDGGAKVLAFVLLFVAVNIFVRILGGMLNKIATFTFLQPVNKIAGALFGFTKVTLSLSIILYLLQAIPGSDMLLEPIKKSNSYTYGPVSKFAPMLYDVFYSDSGKSFDEAVSPGKLIPDSTDNSLLDLLK</sequence>
<keyword evidence="3 5" id="KW-1133">Transmembrane helix</keyword>
<dbReference type="PANTHER" id="PTHR37306">
    <property type="entry name" value="COLICIN V PRODUCTION PROTEIN"/>
    <property type="match status" value="1"/>
</dbReference>
<evidence type="ECO:0000256" key="1">
    <source>
        <dbReference type="ARBA" id="ARBA00004141"/>
    </source>
</evidence>
<proteinExistence type="predicted"/>
<dbReference type="AlphaFoldDB" id="A0A7V1PW56"/>
<dbReference type="GO" id="GO:0009403">
    <property type="term" value="P:toxin biosynthetic process"/>
    <property type="evidence" value="ECO:0007669"/>
    <property type="project" value="InterPro"/>
</dbReference>
<comment type="caution">
    <text evidence="6">The sequence shown here is derived from an EMBL/GenBank/DDBJ whole genome shotgun (WGS) entry which is preliminary data.</text>
</comment>
<dbReference type="Proteomes" id="UP000886005">
    <property type="component" value="Unassembled WGS sequence"/>
</dbReference>
<gene>
    <name evidence="6" type="ORF">ENJ10_13570</name>
</gene>
<protein>
    <submittedName>
        <fullName evidence="6">CvpA family protein</fullName>
    </submittedName>
</protein>
<dbReference type="PANTHER" id="PTHR37306:SF1">
    <property type="entry name" value="COLICIN V PRODUCTION PROTEIN"/>
    <property type="match status" value="1"/>
</dbReference>
<reference evidence="6" key="1">
    <citation type="journal article" date="2020" name="mSystems">
        <title>Genome- and Community-Level Interaction Insights into Carbon Utilization and Element Cycling Functions of Hydrothermarchaeota in Hydrothermal Sediment.</title>
        <authorList>
            <person name="Zhou Z."/>
            <person name="Liu Y."/>
            <person name="Xu W."/>
            <person name="Pan J."/>
            <person name="Luo Z.H."/>
            <person name="Li M."/>
        </authorList>
    </citation>
    <scope>NUCLEOTIDE SEQUENCE [LARGE SCALE GENOMIC DNA]</scope>
    <source>
        <strain evidence="6">HyVt-456</strain>
    </source>
</reference>